<feature type="transmembrane region" description="Helical" evidence="1">
    <location>
        <begin position="6"/>
        <end position="24"/>
    </location>
</feature>
<keyword evidence="1" id="KW-0812">Transmembrane</keyword>
<accession>A0A0F9U444</accession>
<dbReference type="EMBL" id="LAZR01001224">
    <property type="protein sequence ID" value="KKN48398.1"/>
    <property type="molecule type" value="Genomic_DNA"/>
</dbReference>
<name>A0A0F9U444_9ZZZZ</name>
<reference evidence="2" key="1">
    <citation type="journal article" date="2015" name="Nature">
        <title>Complex archaea that bridge the gap between prokaryotes and eukaryotes.</title>
        <authorList>
            <person name="Spang A."/>
            <person name="Saw J.H."/>
            <person name="Jorgensen S.L."/>
            <person name="Zaremba-Niedzwiedzka K."/>
            <person name="Martijn J."/>
            <person name="Lind A.E."/>
            <person name="van Eijk R."/>
            <person name="Schleper C."/>
            <person name="Guy L."/>
            <person name="Ettema T.J."/>
        </authorList>
    </citation>
    <scope>NUCLEOTIDE SEQUENCE</scope>
</reference>
<gene>
    <name evidence="2" type="ORF">LCGC14_0653450</name>
</gene>
<proteinExistence type="predicted"/>
<keyword evidence="1" id="KW-1133">Transmembrane helix</keyword>
<dbReference type="AlphaFoldDB" id="A0A0F9U444"/>
<keyword evidence="1" id="KW-0472">Membrane</keyword>
<comment type="caution">
    <text evidence="2">The sequence shown here is derived from an EMBL/GenBank/DDBJ whole genome shotgun (WGS) entry which is preliminary data.</text>
</comment>
<evidence type="ECO:0000313" key="2">
    <source>
        <dbReference type="EMBL" id="KKN48398.1"/>
    </source>
</evidence>
<evidence type="ECO:0000256" key="1">
    <source>
        <dbReference type="SAM" id="Phobius"/>
    </source>
</evidence>
<protein>
    <submittedName>
        <fullName evidence="2">Uncharacterized protein</fullName>
    </submittedName>
</protein>
<organism evidence="2">
    <name type="scientific">marine sediment metagenome</name>
    <dbReference type="NCBI Taxonomy" id="412755"/>
    <lineage>
        <taxon>unclassified sequences</taxon>
        <taxon>metagenomes</taxon>
        <taxon>ecological metagenomes</taxon>
    </lineage>
</organism>
<sequence>MTEIIAVIMFFMLGVWLGVWAYKIGRKHGIVIGRAQLAKEISNNDSFIDACKEEFEKRN</sequence>